<dbReference type="NCBIfam" id="NF033551">
    <property type="entry name" value="transpos_IS1182"/>
    <property type="match status" value="1"/>
</dbReference>
<evidence type="ECO:0000256" key="1">
    <source>
        <dbReference type="SAM" id="MobiDB-lite"/>
    </source>
</evidence>
<dbReference type="PANTHER" id="PTHR33408:SF4">
    <property type="entry name" value="TRANSPOSASE DDE DOMAIN-CONTAINING PROTEIN"/>
    <property type="match status" value="1"/>
</dbReference>
<dbReference type="EMBL" id="CADCWE010000141">
    <property type="protein sequence ID" value="CAA9544059.1"/>
    <property type="molecule type" value="Genomic_DNA"/>
</dbReference>
<dbReference type="PANTHER" id="PTHR33408">
    <property type="entry name" value="TRANSPOSASE"/>
    <property type="match status" value="1"/>
</dbReference>
<accession>A0A6J4UBS4</accession>
<sequence>MMGSKERAFAPLPPVSLEALVPPDHFYRHLEQTLDLTFVRDLVRKTYAARGRPSIDPVVFFKLQLILFFEGLRSERQLMRVVADRLSLRWYLGYDLSEPLPDHSSLTRIRERYGLEVFRRFFEAIVEQCLAAGLVWGEELYVDATKVAADAGLDSLQPRFAVEAHLTRLFAGEGGDAAGDRDGEGGDGDQGNGADAPTRLPTRLTEEACADLDRAAAARHDWIGEAGRPDRDETSGAYRRTADFRISTTDPDATPMPLGDGRTHLGYQDHYVVDGGKARIILAALVAPAEVQENQPALDLLWRTRFRWKLRPRQVTGDAKYGTVENVAAIERERIRAYVPLSEVGHRAGLFRDTDFVYDPSTDRYRCPGEQTLRFISRCDLTRRRVYEAPAAACAACVLRAQCTTSRRGRRVGRSLDEDALDRVRGYHATEAYAKAMRKRKVWVEPLFAEAKAWHGLRRFRLRGLAKVNIQAQLIAAGQNLKRLLSRSGWGRRPWPSGAAGLVLPAPVPAPAALA</sequence>
<name>A0A6J4UBS4_9BACT</name>
<dbReference type="InterPro" id="IPR047629">
    <property type="entry name" value="IS1182_transpos"/>
</dbReference>
<feature type="domain" description="Transposase DDE" evidence="3">
    <location>
        <begin position="367"/>
        <end position="485"/>
    </location>
</feature>
<evidence type="ECO:0000313" key="4">
    <source>
        <dbReference type="EMBL" id="CAA9544059.1"/>
    </source>
</evidence>
<reference evidence="4" key="1">
    <citation type="submission" date="2020-02" db="EMBL/GenBank/DDBJ databases">
        <authorList>
            <person name="Meier V. D."/>
        </authorList>
    </citation>
    <scope>NUCLEOTIDE SEQUENCE</scope>
    <source>
        <strain evidence="4">AVDCRST_MAG73</strain>
    </source>
</reference>
<gene>
    <name evidence="4" type="ORF">AVDCRST_MAG73-2202</name>
</gene>
<dbReference type="InterPro" id="IPR008490">
    <property type="entry name" value="Transposase_InsH_N"/>
</dbReference>
<dbReference type="Pfam" id="PF05598">
    <property type="entry name" value="DUF772"/>
    <property type="match status" value="1"/>
</dbReference>
<feature type="domain" description="Transposase InsH N-terminal" evidence="2">
    <location>
        <begin position="16"/>
        <end position="112"/>
    </location>
</feature>
<proteinExistence type="predicted"/>
<protein>
    <submittedName>
        <fullName evidence="4">Mobile element protein</fullName>
    </submittedName>
</protein>
<dbReference type="InterPro" id="IPR025668">
    <property type="entry name" value="Tnp_DDE_dom"/>
</dbReference>
<dbReference type="AlphaFoldDB" id="A0A6J4UBS4"/>
<evidence type="ECO:0000259" key="3">
    <source>
        <dbReference type="Pfam" id="PF13751"/>
    </source>
</evidence>
<evidence type="ECO:0000259" key="2">
    <source>
        <dbReference type="Pfam" id="PF05598"/>
    </source>
</evidence>
<organism evidence="4">
    <name type="scientific">uncultured Thermomicrobiales bacterium</name>
    <dbReference type="NCBI Taxonomy" id="1645740"/>
    <lineage>
        <taxon>Bacteria</taxon>
        <taxon>Pseudomonadati</taxon>
        <taxon>Thermomicrobiota</taxon>
        <taxon>Thermomicrobia</taxon>
        <taxon>Thermomicrobiales</taxon>
        <taxon>environmental samples</taxon>
    </lineage>
</organism>
<feature type="region of interest" description="Disordered" evidence="1">
    <location>
        <begin position="173"/>
        <end position="201"/>
    </location>
</feature>
<dbReference type="Pfam" id="PF13751">
    <property type="entry name" value="DDE_Tnp_1_6"/>
    <property type="match status" value="1"/>
</dbReference>